<proteinExistence type="predicted"/>
<organism evidence="1">
    <name type="scientific">viral metagenome</name>
    <dbReference type="NCBI Taxonomy" id="1070528"/>
    <lineage>
        <taxon>unclassified sequences</taxon>
        <taxon>metagenomes</taxon>
        <taxon>organismal metagenomes</taxon>
    </lineage>
</organism>
<sequence>MSIETEDIPIRNKILDSLMEVKNKSDNTLIPITTKILKFESSMYSSTKENIWHVFINGNKIKKTSDYTYTYICLTCKNPNTCASTQFLRKIRQAKAQCFQCNNIALNSKEKVPNPKTKPLEKSYRQKHEESKTEFETYPDLYKNSYLLSHLSIEDYNRILPKIQSFGSGKYTDLNDYEYWPIYKINNQMKFSHVLYNPTNDTIFKGDQPILKCDSCQGVWRAKTLDQFKNDHKILCKDCTLCNRTFKLRPTKNINNEMVMYQSKLEIKFIEWCASQNLVVKNGPNVDYVFNEKTHKYRVDFQVGDCLVEIKDFHIWHRNQVESGKWQAKEDAAEKYIVDNGLSRYYFITPKNWNQKIGELSNELEKEKK</sequence>
<protein>
    <submittedName>
        <fullName evidence="1">Uncharacterized protein</fullName>
    </submittedName>
</protein>
<dbReference type="AlphaFoldDB" id="A0A6C0JKQ1"/>
<evidence type="ECO:0000313" key="1">
    <source>
        <dbReference type="EMBL" id="QHU05047.1"/>
    </source>
</evidence>
<reference evidence="1" key="1">
    <citation type="journal article" date="2020" name="Nature">
        <title>Giant virus diversity and host interactions through global metagenomics.</title>
        <authorList>
            <person name="Schulz F."/>
            <person name="Roux S."/>
            <person name="Paez-Espino D."/>
            <person name="Jungbluth S."/>
            <person name="Walsh D.A."/>
            <person name="Denef V.J."/>
            <person name="McMahon K.D."/>
            <person name="Konstantinidis K.T."/>
            <person name="Eloe-Fadrosh E.A."/>
            <person name="Kyrpides N.C."/>
            <person name="Woyke T."/>
        </authorList>
    </citation>
    <scope>NUCLEOTIDE SEQUENCE</scope>
    <source>
        <strain evidence="1">GVMAG-M-3300027708-5</strain>
    </source>
</reference>
<name>A0A6C0JKQ1_9ZZZZ</name>
<dbReference type="EMBL" id="MN740406">
    <property type="protein sequence ID" value="QHU05047.1"/>
    <property type="molecule type" value="Genomic_DNA"/>
</dbReference>
<accession>A0A6C0JKQ1</accession>